<dbReference type="InterPro" id="IPR009311">
    <property type="entry name" value="IFI6/IFI27-like"/>
</dbReference>
<proteinExistence type="inferred from homology"/>
<dbReference type="EMBL" id="JARVKF010000012">
    <property type="protein sequence ID" value="KAK9425825.1"/>
    <property type="molecule type" value="Genomic_DNA"/>
</dbReference>
<evidence type="ECO:0000256" key="4">
    <source>
        <dbReference type="ARBA" id="ARBA00022989"/>
    </source>
</evidence>
<evidence type="ECO:0000256" key="1">
    <source>
        <dbReference type="ARBA" id="ARBA00004141"/>
    </source>
</evidence>
<keyword evidence="3" id="KW-0812">Transmembrane</keyword>
<dbReference type="PANTHER" id="PTHR16932">
    <property type="entry name" value="INTERFERON ALPHA-INDUCIBLE PROTEIN 27"/>
    <property type="match status" value="1"/>
</dbReference>
<feature type="signal peptide" evidence="6">
    <location>
        <begin position="1"/>
        <end position="18"/>
    </location>
</feature>
<comment type="caution">
    <text evidence="7">The sequence shown here is derived from an EMBL/GenBank/DDBJ whole genome shotgun (WGS) entry which is preliminary data.</text>
</comment>
<dbReference type="InterPro" id="IPR038213">
    <property type="entry name" value="IFI6/IFI27-like_sf"/>
</dbReference>
<keyword evidence="8" id="KW-1185">Reference proteome</keyword>
<organism evidence="7 8">
    <name type="scientific">Seiridium unicorne</name>
    <dbReference type="NCBI Taxonomy" id="138068"/>
    <lineage>
        <taxon>Eukaryota</taxon>
        <taxon>Fungi</taxon>
        <taxon>Dikarya</taxon>
        <taxon>Ascomycota</taxon>
        <taxon>Pezizomycotina</taxon>
        <taxon>Sordariomycetes</taxon>
        <taxon>Xylariomycetidae</taxon>
        <taxon>Amphisphaeriales</taxon>
        <taxon>Sporocadaceae</taxon>
        <taxon>Seiridium</taxon>
    </lineage>
</organism>
<dbReference type="Gene3D" id="6.10.110.10">
    <property type="match status" value="1"/>
</dbReference>
<feature type="chain" id="PRO_5046813843" evidence="6">
    <location>
        <begin position="19"/>
        <end position="182"/>
    </location>
</feature>
<keyword evidence="6" id="KW-0732">Signal</keyword>
<accession>A0ABR2VFY7</accession>
<comment type="similarity">
    <text evidence="2">Belongs to the IFI6/IFI27 family.</text>
</comment>
<evidence type="ECO:0000256" key="6">
    <source>
        <dbReference type="SAM" id="SignalP"/>
    </source>
</evidence>
<evidence type="ECO:0000256" key="2">
    <source>
        <dbReference type="ARBA" id="ARBA00007262"/>
    </source>
</evidence>
<sequence>MKPTSVLITACLAAHTQAVGTSGLIGSVRGAAVASFHATKAAVEPAKIPEHFAKTGQQAKEIAGHAIERTSKNPGAAAVYGLAGLGVVAVAAPAVIATPALGAAGFGAQGVVGGSLAAGVQSGMGNVAASSLFATLQSAGAAGAGAAAVNAVVQVGGAGVAMASGGWAWIRSKSQYKLKSKL</sequence>
<protein>
    <submittedName>
        <fullName evidence="7">Uncharacterized protein</fullName>
    </submittedName>
</protein>
<gene>
    <name evidence="7" type="ORF">SUNI508_12885</name>
</gene>
<evidence type="ECO:0000313" key="7">
    <source>
        <dbReference type="EMBL" id="KAK9425825.1"/>
    </source>
</evidence>
<dbReference type="Proteomes" id="UP001408356">
    <property type="component" value="Unassembled WGS sequence"/>
</dbReference>
<evidence type="ECO:0000256" key="3">
    <source>
        <dbReference type="ARBA" id="ARBA00022692"/>
    </source>
</evidence>
<dbReference type="Pfam" id="PF06140">
    <property type="entry name" value="Ifi-6-16"/>
    <property type="match status" value="1"/>
</dbReference>
<keyword evidence="5" id="KW-0472">Membrane</keyword>
<evidence type="ECO:0000313" key="8">
    <source>
        <dbReference type="Proteomes" id="UP001408356"/>
    </source>
</evidence>
<keyword evidence="4" id="KW-1133">Transmembrane helix</keyword>
<evidence type="ECO:0000256" key="5">
    <source>
        <dbReference type="ARBA" id="ARBA00023136"/>
    </source>
</evidence>
<dbReference type="PANTHER" id="PTHR16932:SF18">
    <property type="entry name" value="INTERFERON, ALPHA-INDUCIBLE PROTEIN 27-LIKE 2"/>
    <property type="match status" value="1"/>
</dbReference>
<reference evidence="7 8" key="1">
    <citation type="journal article" date="2024" name="J. Plant Pathol.">
        <title>Sequence and assembly of the genome of Seiridium unicorne, isolate CBS 538.82, causal agent of cypress canker disease.</title>
        <authorList>
            <person name="Scali E."/>
            <person name="Rocca G.D."/>
            <person name="Danti R."/>
            <person name="Garbelotto M."/>
            <person name="Barberini S."/>
            <person name="Baroncelli R."/>
            <person name="Emiliani G."/>
        </authorList>
    </citation>
    <scope>NUCLEOTIDE SEQUENCE [LARGE SCALE GENOMIC DNA]</scope>
    <source>
        <strain evidence="7 8">BM-138-508</strain>
    </source>
</reference>
<comment type="subcellular location">
    <subcellularLocation>
        <location evidence="1">Membrane</location>
        <topology evidence="1">Multi-pass membrane protein</topology>
    </subcellularLocation>
</comment>
<name>A0ABR2VFY7_9PEZI</name>